<proteinExistence type="predicted"/>
<dbReference type="RefSeq" id="WP_135567064.1">
    <property type="nucleotide sequence ID" value="NZ_CP103060.1"/>
</dbReference>
<feature type="signal peptide" evidence="1">
    <location>
        <begin position="1"/>
        <end position="27"/>
    </location>
</feature>
<dbReference type="Pfam" id="PF03995">
    <property type="entry name" value="Inhibitor_I36"/>
    <property type="match status" value="1"/>
</dbReference>
<accession>A0A8H1LFT8</accession>
<keyword evidence="1" id="KW-0732">Signal</keyword>
<reference evidence="2 3" key="1">
    <citation type="submission" date="2018-10" db="EMBL/GenBank/DDBJ databases">
        <title>Isolation of pseudouridimycin from Streptomyces albus DSM 40763.</title>
        <authorList>
            <person name="Rosenqvist P."/>
            <person name="Metsae-Ketelae M."/>
            <person name="Virta P."/>
        </authorList>
    </citation>
    <scope>NUCLEOTIDE SEQUENCE [LARGE SCALE GENOMIC DNA]</scope>
    <source>
        <strain evidence="2 3">DSM 40763</strain>
    </source>
</reference>
<dbReference type="Proteomes" id="UP000298111">
    <property type="component" value="Unassembled WGS sequence"/>
</dbReference>
<evidence type="ECO:0000313" key="3">
    <source>
        <dbReference type="Proteomes" id="UP000298111"/>
    </source>
</evidence>
<evidence type="ECO:0000313" key="2">
    <source>
        <dbReference type="EMBL" id="TGG83280.1"/>
    </source>
</evidence>
<dbReference type="EMBL" id="RCIY01000055">
    <property type="protein sequence ID" value="TGG83280.1"/>
    <property type="molecule type" value="Genomic_DNA"/>
</dbReference>
<gene>
    <name evidence="2" type="ORF">D8771_14645</name>
</gene>
<dbReference type="AlphaFoldDB" id="A0A8H1LFT8"/>
<protein>
    <recommendedName>
        <fullName evidence="4">Peptidase inhibitor family I36 protein</fullName>
    </recommendedName>
</protein>
<name>A0A8H1LFT8_9ACTN</name>
<evidence type="ECO:0008006" key="4">
    <source>
        <dbReference type="Google" id="ProtNLM"/>
    </source>
</evidence>
<feature type="chain" id="PRO_5039710143" description="Peptidase inhibitor family I36 protein" evidence="1">
    <location>
        <begin position="28"/>
        <end position="145"/>
    </location>
</feature>
<comment type="caution">
    <text evidence="2">The sequence shown here is derived from an EMBL/GenBank/DDBJ whole genome shotgun (WGS) entry which is preliminary data.</text>
</comment>
<dbReference type="GeneID" id="75183859"/>
<evidence type="ECO:0000256" key="1">
    <source>
        <dbReference type="SAM" id="SignalP"/>
    </source>
</evidence>
<organism evidence="2 3">
    <name type="scientific">Streptomyces albus</name>
    <dbReference type="NCBI Taxonomy" id="1888"/>
    <lineage>
        <taxon>Bacteria</taxon>
        <taxon>Bacillati</taxon>
        <taxon>Actinomycetota</taxon>
        <taxon>Actinomycetes</taxon>
        <taxon>Kitasatosporales</taxon>
        <taxon>Streptomycetaceae</taxon>
        <taxon>Streptomyces</taxon>
    </lineage>
</organism>
<sequence>MKGMLGRGPKTAAGLLAMVALALAAQAAGAQAESHASPGTARGPAAAAGAAPRLGACGTGELCLWEKPQFKGQARTYELRSIDIESCTPLTGGAAAVSAANRTGRPVTLYQSAECAETAEFATHPSGSWSPELPYRARAFKVWES</sequence>